<dbReference type="eggNOG" id="COG0455">
    <property type="taxonomic scope" value="Bacteria"/>
</dbReference>
<dbReference type="KEGG" id="cni:Calni_0928"/>
<dbReference type="PIRSF" id="PIRSF003092">
    <property type="entry name" value="MinD"/>
    <property type="match status" value="1"/>
</dbReference>
<dbReference type="InterPro" id="IPR025669">
    <property type="entry name" value="AAA_dom"/>
</dbReference>
<dbReference type="STRING" id="768670.Calni_0928"/>
<dbReference type="InterPro" id="IPR050625">
    <property type="entry name" value="ParA/MinD_ATPase"/>
</dbReference>
<gene>
    <name evidence="4" type="ordered locus">Calni_0928</name>
</gene>
<evidence type="ECO:0000313" key="4">
    <source>
        <dbReference type="EMBL" id="ADR18839.1"/>
    </source>
</evidence>
<dbReference type="AlphaFoldDB" id="E4THL4"/>
<dbReference type="GO" id="GO:0051782">
    <property type="term" value="P:negative regulation of cell division"/>
    <property type="evidence" value="ECO:0007669"/>
    <property type="project" value="TreeGrafter"/>
</dbReference>
<reference evidence="4 5" key="2">
    <citation type="journal article" date="2011" name="Stand. Genomic Sci.">
        <title>Complete genome sequence of Calditerrivibrio nitroreducens type strain (Yu37-1).</title>
        <authorList>
            <person name="Pitluck S."/>
            <person name="Sikorski J."/>
            <person name="Zeytun A."/>
            <person name="Lapidus A."/>
            <person name="Nolan M."/>
            <person name="Lucas S."/>
            <person name="Hammon N."/>
            <person name="Deshpande S."/>
            <person name="Cheng J.F."/>
            <person name="Tapia R."/>
            <person name="Han C."/>
            <person name="Goodwin L."/>
            <person name="Liolios K."/>
            <person name="Pagani I."/>
            <person name="Ivanova N."/>
            <person name="Mavromatis K."/>
            <person name="Pati A."/>
            <person name="Chen A."/>
            <person name="Palaniappan K."/>
            <person name="Hauser L."/>
            <person name="Chang Y.J."/>
            <person name="Jeffries C.D."/>
            <person name="Detter J.C."/>
            <person name="Brambilla E."/>
            <person name="Djao O.D."/>
            <person name="Rohde M."/>
            <person name="Spring S."/>
            <person name="Goker M."/>
            <person name="Woyke T."/>
            <person name="Bristow J."/>
            <person name="Eisen J.A."/>
            <person name="Markowitz V."/>
            <person name="Hugenholtz P."/>
            <person name="Kyrpides N.C."/>
            <person name="Klenk H.P."/>
            <person name="Land M."/>
        </authorList>
    </citation>
    <scope>NUCLEOTIDE SEQUENCE [LARGE SCALE GENOMIC DNA]</scope>
    <source>
        <strain evidence="5">DSM 19672 / NBRC 101217 / Yu37-1</strain>
    </source>
</reference>
<reference key="1">
    <citation type="submission" date="2010-11" db="EMBL/GenBank/DDBJ databases">
        <title>The complete genome of chromosome of Calditerrivibrio nitroreducens DSM 19672.</title>
        <authorList>
            <consortium name="US DOE Joint Genome Institute (JGI-PGF)"/>
            <person name="Lucas S."/>
            <person name="Copeland A."/>
            <person name="Lapidus A."/>
            <person name="Bruce D."/>
            <person name="Goodwin L."/>
            <person name="Pitluck S."/>
            <person name="Kyrpides N."/>
            <person name="Mavromatis K."/>
            <person name="Ivanova N."/>
            <person name="Mikhailova N."/>
            <person name="Zeytun A."/>
            <person name="Brettin T."/>
            <person name="Detter J.C."/>
            <person name="Tapia R."/>
            <person name="Han C."/>
            <person name="Land M."/>
            <person name="Hauser L."/>
            <person name="Markowitz V."/>
            <person name="Cheng J.-F."/>
            <person name="Hugenholtz P."/>
            <person name="Woyke T."/>
            <person name="Wu D."/>
            <person name="Spring S."/>
            <person name="Schroeder M."/>
            <person name="Brambilla E."/>
            <person name="Klenk H.-P."/>
            <person name="Eisen J.A."/>
        </authorList>
    </citation>
    <scope>NUCLEOTIDE SEQUENCE [LARGE SCALE GENOMIC DNA]</scope>
    <source>
        <strain>DSM 19672</strain>
    </source>
</reference>
<keyword evidence="2" id="KW-0067">ATP-binding</keyword>
<dbReference type="HOGENOM" id="CLU_037612_0_0_0"/>
<dbReference type="OrthoDB" id="9816297at2"/>
<dbReference type="GO" id="GO:0005829">
    <property type="term" value="C:cytosol"/>
    <property type="evidence" value="ECO:0007669"/>
    <property type="project" value="TreeGrafter"/>
</dbReference>
<dbReference type="CDD" id="cd02038">
    <property type="entry name" value="FlhG-like"/>
    <property type="match status" value="1"/>
</dbReference>
<proteinExistence type="predicted"/>
<dbReference type="InterPro" id="IPR027417">
    <property type="entry name" value="P-loop_NTPase"/>
</dbReference>
<dbReference type="RefSeq" id="WP_013451052.1">
    <property type="nucleotide sequence ID" value="NC_014758.1"/>
</dbReference>
<dbReference type="PANTHER" id="PTHR43384:SF4">
    <property type="entry name" value="CELLULOSE BIOSYNTHESIS PROTEIN BCSQ-RELATED"/>
    <property type="match status" value="1"/>
</dbReference>
<dbReference type="Gene3D" id="3.40.50.300">
    <property type="entry name" value="P-loop containing nucleotide triphosphate hydrolases"/>
    <property type="match status" value="1"/>
</dbReference>
<name>E4THL4_CALNY</name>
<evidence type="ECO:0000313" key="5">
    <source>
        <dbReference type="Proteomes" id="UP000007039"/>
    </source>
</evidence>
<evidence type="ECO:0000256" key="2">
    <source>
        <dbReference type="ARBA" id="ARBA00022840"/>
    </source>
</evidence>
<dbReference type="GO" id="GO:0009898">
    <property type="term" value="C:cytoplasmic side of plasma membrane"/>
    <property type="evidence" value="ECO:0007669"/>
    <property type="project" value="TreeGrafter"/>
</dbReference>
<dbReference type="InterPro" id="IPR033875">
    <property type="entry name" value="FlhG"/>
</dbReference>
<protein>
    <submittedName>
        <fullName evidence="4">Cobyrinic acid ac-diamide synthase</fullName>
    </submittedName>
</protein>
<feature type="domain" description="AAA" evidence="3">
    <location>
        <begin position="20"/>
        <end position="180"/>
    </location>
</feature>
<organism evidence="4 5">
    <name type="scientific">Calditerrivibrio nitroreducens (strain DSM 19672 / NBRC 101217 / Yu37-1)</name>
    <dbReference type="NCBI Taxonomy" id="768670"/>
    <lineage>
        <taxon>Bacteria</taxon>
        <taxon>Pseudomonadati</taxon>
        <taxon>Deferribacterota</taxon>
        <taxon>Deferribacteres</taxon>
        <taxon>Deferribacterales</taxon>
        <taxon>Calditerrivibrionaceae</taxon>
    </lineage>
</organism>
<dbReference type="Pfam" id="PF13614">
    <property type="entry name" value="AAA_31"/>
    <property type="match status" value="1"/>
</dbReference>
<accession>E4THL4</accession>
<sequence length="279" mass="31168" precursor="true">MDQAQNLRKIAWGIKRRSTYISISSGKGGVGKTNFAVNISHTLARMGKKVLLFDADLGLANVDILLNLNVKTNIKDFLEGNVSSENLVVDSGYGFDVVPASSGFVNLTKLDEGQYDKLMDLFVKFDSKYDYIIFDTGAGIGENVIKFSSVSDMLVVITQPEPTAVTDAYAFIKVVNKEFNITNPYLVVNKSKTKEDGINIYENLKNVLKRFLDIDLELLGVIRDCKEVALSVREQKPIAETSPSSIYMRDLILVGKKIVNMNIEKNYNNELSNIFRRSL</sequence>
<dbReference type="SUPFAM" id="SSF52540">
    <property type="entry name" value="P-loop containing nucleoside triphosphate hydrolases"/>
    <property type="match status" value="1"/>
</dbReference>
<evidence type="ECO:0000259" key="3">
    <source>
        <dbReference type="Pfam" id="PF13614"/>
    </source>
</evidence>
<evidence type="ECO:0000256" key="1">
    <source>
        <dbReference type="ARBA" id="ARBA00022741"/>
    </source>
</evidence>
<dbReference type="InterPro" id="IPR025501">
    <property type="entry name" value="MinD_FleN"/>
</dbReference>
<keyword evidence="1" id="KW-0547">Nucleotide-binding</keyword>
<keyword evidence="5" id="KW-1185">Reference proteome</keyword>
<dbReference type="GO" id="GO:0005524">
    <property type="term" value="F:ATP binding"/>
    <property type="evidence" value="ECO:0007669"/>
    <property type="project" value="UniProtKB-KW"/>
</dbReference>
<dbReference type="GO" id="GO:0016887">
    <property type="term" value="F:ATP hydrolysis activity"/>
    <property type="evidence" value="ECO:0007669"/>
    <property type="project" value="TreeGrafter"/>
</dbReference>
<dbReference type="PANTHER" id="PTHR43384">
    <property type="entry name" value="SEPTUM SITE-DETERMINING PROTEIN MIND HOMOLOG, CHLOROPLASTIC-RELATED"/>
    <property type="match status" value="1"/>
</dbReference>
<dbReference type="EMBL" id="CP002347">
    <property type="protein sequence ID" value="ADR18839.1"/>
    <property type="molecule type" value="Genomic_DNA"/>
</dbReference>
<dbReference type="Proteomes" id="UP000007039">
    <property type="component" value="Chromosome"/>
</dbReference>